<dbReference type="Pfam" id="PF02653">
    <property type="entry name" value="BPD_transp_2"/>
    <property type="match status" value="1"/>
</dbReference>
<reference evidence="10 11" key="1">
    <citation type="submission" date="2018-04" db="EMBL/GenBank/DDBJ databases">
        <title>Denitrifier Microvirgula.</title>
        <authorList>
            <person name="Anderson E."/>
            <person name="Jang J."/>
            <person name="Ishii S."/>
        </authorList>
    </citation>
    <scope>NUCLEOTIDE SEQUENCE [LARGE SCALE GENOMIC DNA]</scope>
    <source>
        <strain evidence="10 11">BE2.4</strain>
    </source>
</reference>
<dbReference type="PANTHER" id="PTHR11795:SF442">
    <property type="entry name" value="ABC TRANSPORTER ATP-BINDING PROTEIN"/>
    <property type="match status" value="1"/>
</dbReference>
<feature type="transmembrane region" description="Helical" evidence="9">
    <location>
        <begin position="20"/>
        <end position="38"/>
    </location>
</feature>
<dbReference type="GO" id="GO:0005886">
    <property type="term" value="C:plasma membrane"/>
    <property type="evidence" value="ECO:0007669"/>
    <property type="project" value="UniProtKB-SubCell"/>
</dbReference>
<keyword evidence="3" id="KW-1003">Cell membrane</keyword>
<dbReference type="PANTHER" id="PTHR11795">
    <property type="entry name" value="BRANCHED-CHAIN AMINO ACID TRANSPORT SYSTEM PERMEASE PROTEIN LIVH"/>
    <property type="match status" value="1"/>
</dbReference>
<evidence type="ECO:0000256" key="6">
    <source>
        <dbReference type="ARBA" id="ARBA00022989"/>
    </source>
</evidence>
<dbReference type="GO" id="GO:0022857">
    <property type="term" value="F:transmembrane transporter activity"/>
    <property type="evidence" value="ECO:0007669"/>
    <property type="project" value="InterPro"/>
</dbReference>
<keyword evidence="6 9" id="KW-1133">Transmembrane helix</keyword>
<accession>A0A2S0PC70</accession>
<feature type="transmembrane region" description="Helical" evidence="9">
    <location>
        <begin position="148"/>
        <end position="175"/>
    </location>
</feature>
<keyword evidence="5" id="KW-0029">Amino-acid transport</keyword>
<dbReference type="OrthoDB" id="9807115at2"/>
<dbReference type="Proteomes" id="UP000244173">
    <property type="component" value="Chromosome"/>
</dbReference>
<keyword evidence="4 9" id="KW-0812">Transmembrane</keyword>
<evidence type="ECO:0000313" key="11">
    <source>
        <dbReference type="Proteomes" id="UP000244173"/>
    </source>
</evidence>
<feature type="transmembrane region" description="Helical" evidence="9">
    <location>
        <begin position="238"/>
        <end position="265"/>
    </location>
</feature>
<evidence type="ECO:0000256" key="5">
    <source>
        <dbReference type="ARBA" id="ARBA00022970"/>
    </source>
</evidence>
<protein>
    <submittedName>
        <fullName evidence="10">Branched-chain amino acid ABC transporter permease</fullName>
    </submittedName>
</protein>
<feature type="transmembrane region" description="Helical" evidence="9">
    <location>
        <begin position="74"/>
        <end position="95"/>
    </location>
</feature>
<feature type="transmembrane region" description="Helical" evidence="9">
    <location>
        <begin position="272"/>
        <end position="292"/>
    </location>
</feature>
<proteinExistence type="inferred from homology"/>
<evidence type="ECO:0000256" key="9">
    <source>
        <dbReference type="SAM" id="Phobius"/>
    </source>
</evidence>
<dbReference type="KEGG" id="maer:DAI18_13395"/>
<evidence type="ECO:0000256" key="8">
    <source>
        <dbReference type="ARBA" id="ARBA00037998"/>
    </source>
</evidence>
<dbReference type="GO" id="GO:0006865">
    <property type="term" value="P:amino acid transport"/>
    <property type="evidence" value="ECO:0007669"/>
    <property type="project" value="UniProtKB-KW"/>
</dbReference>
<feature type="transmembrane region" description="Helical" evidence="9">
    <location>
        <begin position="196"/>
        <end position="226"/>
    </location>
</feature>
<organism evidence="10 11">
    <name type="scientific">Microvirgula aerodenitrificans</name>
    <dbReference type="NCBI Taxonomy" id="57480"/>
    <lineage>
        <taxon>Bacteria</taxon>
        <taxon>Pseudomonadati</taxon>
        <taxon>Pseudomonadota</taxon>
        <taxon>Betaproteobacteria</taxon>
        <taxon>Neisseriales</taxon>
        <taxon>Aquaspirillaceae</taxon>
        <taxon>Microvirgula</taxon>
    </lineage>
</organism>
<comment type="subcellular location">
    <subcellularLocation>
        <location evidence="1">Cell membrane</location>
        <topology evidence="1">Multi-pass membrane protein</topology>
    </subcellularLocation>
</comment>
<evidence type="ECO:0000256" key="3">
    <source>
        <dbReference type="ARBA" id="ARBA00022475"/>
    </source>
</evidence>
<sequence>MEITAQAVLSQLMLGLNNGAFYALLSLGLAVIFGMLNIVNFSHGALYMLGAMVALIGADYLGQWTGNPDAQLSFWWALVVAPAVVGLLGLVIERFMLSRLYRVDPLYGLLFTFGVALMLEGVFVALGFNVSGEPYNAKPESLSGAVNLGFMLFPAYRLFSIVLSISVCVGTWFMIERTRIGAYLRAATERPDLVRAFGVNVPVLISFTYFFGVALAALAGVVAAPIYSVSPKMGADLIIVVFAVVVIGGMGSIMGAIVTGFGLGIIEGLTKVVYPPLSNTVIFIIMALVLLYRPAGLFGKEA</sequence>
<evidence type="ECO:0000256" key="2">
    <source>
        <dbReference type="ARBA" id="ARBA00022448"/>
    </source>
</evidence>
<feature type="transmembrane region" description="Helical" evidence="9">
    <location>
        <begin position="107"/>
        <end position="128"/>
    </location>
</feature>
<gene>
    <name evidence="10" type="ORF">DAI18_13395</name>
</gene>
<keyword evidence="11" id="KW-1185">Reference proteome</keyword>
<dbReference type="EMBL" id="CP028519">
    <property type="protein sequence ID" value="AVY94923.1"/>
    <property type="molecule type" value="Genomic_DNA"/>
</dbReference>
<dbReference type="CDD" id="cd06582">
    <property type="entry name" value="TM_PBP1_LivH_like"/>
    <property type="match status" value="1"/>
</dbReference>
<dbReference type="InterPro" id="IPR052157">
    <property type="entry name" value="BCAA_transport_permease"/>
</dbReference>
<keyword evidence="7 9" id="KW-0472">Membrane</keyword>
<name>A0A2S0PC70_9NEIS</name>
<feature type="transmembrane region" description="Helical" evidence="9">
    <location>
        <begin position="45"/>
        <end position="62"/>
    </location>
</feature>
<keyword evidence="2" id="KW-0813">Transport</keyword>
<comment type="similarity">
    <text evidence="8">Belongs to the binding-protein-dependent transport system permease family. LivHM subfamily.</text>
</comment>
<evidence type="ECO:0000256" key="4">
    <source>
        <dbReference type="ARBA" id="ARBA00022692"/>
    </source>
</evidence>
<dbReference type="STRING" id="1122240.GCA_000620105_01606"/>
<dbReference type="RefSeq" id="WP_036385643.1">
    <property type="nucleotide sequence ID" value="NZ_CALFSO010000016.1"/>
</dbReference>
<dbReference type="AlphaFoldDB" id="A0A2S0PC70"/>
<dbReference type="InterPro" id="IPR001851">
    <property type="entry name" value="ABC_transp_permease"/>
</dbReference>
<evidence type="ECO:0000256" key="1">
    <source>
        <dbReference type="ARBA" id="ARBA00004651"/>
    </source>
</evidence>
<evidence type="ECO:0000313" key="10">
    <source>
        <dbReference type="EMBL" id="AVY94923.1"/>
    </source>
</evidence>
<evidence type="ECO:0000256" key="7">
    <source>
        <dbReference type="ARBA" id="ARBA00023136"/>
    </source>
</evidence>